<dbReference type="Pfam" id="PF03647">
    <property type="entry name" value="Tmemb_14"/>
    <property type="match status" value="1"/>
</dbReference>
<dbReference type="EMBL" id="ML220112">
    <property type="protein sequence ID" value="TGZ85072.1"/>
    <property type="molecule type" value="Genomic_DNA"/>
</dbReference>
<evidence type="ECO:0000256" key="6">
    <source>
        <dbReference type="SAM" id="Phobius"/>
    </source>
</evidence>
<dbReference type="STRING" id="341454.A0A4S2N6W1"/>
<protein>
    <recommendedName>
        <fullName evidence="9">TMEM14-domain-containing protein</fullName>
    </recommendedName>
</protein>
<dbReference type="FunCoup" id="A0A4S2N6W1">
    <property type="interactions" value="78"/>
</dbReference>
<organism evidence="7 8">
    <name type="scientific">Ascodesmis nigricans</name>
    <dbReference type="NCBI Taxonomy" id="341454"/>
    <lineage>
        <taxon>Eukaryota</taxon>
        <taxon>Fungi</taxon>
        <taxon>Dikarya</taxon>
        <taxon>Ascomycota</taxon>
        <taxon>Pezizomycotina</taxon>
        <taxon>Pezizomycetes</taxon>
        <taxon>Pezizales</taxon>
        <taxon>Ascodesmidaceae</taxon>
        <taxon>Ascodesmis</taxon>
    </lineage>
</organism>
<keyword evidence="8" id="KW-1185">Reference proteome</keyword>
<evidence type="ECO:0000256" key="1">
    <source>
        <dbReference type="ARBA" id="ARBA00004370"/>
    </source>
</evidence>
<accession>A0A4S2N6W1</accession>
<dbReference type="InterPro" id="IPR005349">
    <property type="entry name" value="TMEM14"/>
</dbReference>
<evidence type="ECO:0008006" key="9">
    <source>
        <dbReference type="Google" id="ProtNLM"/>
    </source>
</evidence>
<evidence type="ECO:0000313" key="7">
    <source>
        <dbReference type="EMBL" id="TGZ85072.1"/>
    </source>
</evidence>
<comment type="similarity">
    <text evidence="2">Belongs to the TMEM14 family.</text>
</comment>
<dbReference type="AlphaFoldDB" id="A0A4S2N6W1"/>
<evidence type="ECO:0000256" key="2">
    <source>
        <dbReference type="ARBA" id="ARBA00007590"/>
    </source>
</evidence>
<sequence length="111" mass="11249">MSEVNPESTAYAIGALVALGGTMGYVRTKSVPSIAAGWLVGALYIAGGYRMNNGLPYGLETAIAASVILAGASLPRAIKTGKQVPVGLSALSLYGLSYYGRKALARNGGAI</sequence>
<dbReference type="PANTHER" id="PTHR12668">
    <property type="entry name" value="TRANSMEMBRANE PROTEIN 14, 15"/>
    <property type="match status" value="1"/>
</dbReference>
<name>A0A4S2N6W1_9PEZI</name>
<feature type="transmembrane region" description="Helical" evidence="6">
    <location>
        <begin position="31"/>
        <end position="49"/>
    </location>
</feature>
<evidence type="ECO:0000256" key="3">
    <source>
        <dbReference type="ARBA" id="ARBA00022692"/>
    </source>
</evidence>
<dbReference type="InterPro" id="IPR044890">
    <property type="entry name" value="TMEM14_sf"/>
</dbReference>
<dbReference type="Gene3D" id="1.10.10.1740">
    <property type="entry name" value="Transmembrane protein 14-like"/>
    <property type="match status" value="1"/>
</dbReference>
<dbReference type="InParanoid" id="A0A4S2N6W1"/>
<keyword evidence="5 6" id="KW-0472">Membrane</keyword>
<gene>
    <name evidence="7" type="ORF">EX30DRAFT_392458</name>
</gene>
<comment type="subcellular location">
    <subcellularLocation>
        <location evidence="1">Membrane</location>
    </subcellularLocation>
</comment>
<dbReference type="OrthoDB" id="5620at2759"/>
<evidence type="ECO:0000313" key="8">
    <source>
        <dbReference type="Proteomes" id="UP000298138"/>
    </source>
</evidence>
<keyword evidence="4 6" id="KW-1133">Transmembrane helix</keyword>
<dbReference type="PANTHER" id="PTHR12668:SF15">
    <property type="entry name" value="UPF0136 DOMAIN PROTEIN (AFU_ORTHOLOGUE AFUA_1G03720)"/>
    <property type="match status" value="1"/>
</dbReference>
<feature type="transmembrane region" description="Helical" evidence="6">
    <location>
        <begin position="55"/>
        <end position="74"/>
    </location>
</feature>
<evidence type="ECO:0000256" key="5">
    <source>
        <dbReference type="ARBA" id="ARBA00023136"/>
    </source>
</evidence>
<evidence type="ECO:0000256" key="4">
    <source>
        <dbReference type="ARBA" id="ARBA00022989"/>
    </source>
</evidence>
<keyword evidence="3 6" id="KW-0812">Transmembrane</keyword>
<proteinExistence type="inferred from homology"/>
<dbReference type="Proteomes" id="UP000298138">
    <property type="component" value="Unassembled WGS sequence"/>
</dbReference>
<reference evidence="7 8" key="1">
    <citation type="submission" date="2019-04" db="EMBL/GenBank/DDBJ databases">
        <title>Comparative genomics and transcriptomics to analyze fruiting body development in filamentous ascomycetes.</title>
        <authorList>
            <consortium name="DOE Joint Genome Institute"/>
            <person name="Lutkenhaus R."/>
            <person name="Traeger S."/>
            <person name="Breuer J."/>
            <person name="Kuo A."/>
            <person name="Lipzen A."/>
            <person name="Pangilinan J."/>
            <person name="Dilworth D."/>
            <person name="Sandor L."/>
            <person name="Poggeler S."/>
            <person name="Barry K."/>
            <person name="Grigoriev I.V."/>
            <person name="Nowrousian M."/>
        </authorList>
    </citation>
    <scope>NUCLEOTIDE SEQUENCE [LARGE SCALE GENOMIC DNA]</scope>
    <source>
        <strain evidence="7 8">CBS 389.68</strain>
    </source>
</reference>
<dbReference type="GO" id="GO:0016020">
    <property type="term" value="C:membrane"/>
    <property type="evidence" value="ECO:0007669"/>
    <property type="project" value="UniProtKB-SubCell"/>
</dbReference>